<sequence>MGTLLNRLLIILNDGKESSTYYHIANILLCNYDSIQNMTISEVADLCFVSKSTISKFTRHIGFDDFLELKAAASYRSNKSSNYLNYNDNIIGFMENHTKEEYVDTIINDLELIKSNIDMNKIEELAKDLIKYDKVAAFGLLYSESAAMDFQTKLAYNGKYIISHMHDIKQDEFIKNAKEDTLIIIFTNSGNYIKKYQMMQGNINKNVFKQTKAKIVVITANRNMENHPYVDLCIDFQHSSEVQTHAILYQVITDFITFKYKKLKERINI</sequence>
<evidence type="ECO:0000313" key="4">
    <source>
        <dbReference type="Proteomes" id="UP001141183"/>
    </source>
</evidence>
<dbReference type="PROSITE" id="PS51071">
    <property type="entry name" value="HTH_RPIR"/>
    <property type="match status" value="1"/>
</dbReference>
<dbReference type="GeneID" id="93042228"/>
<dbReference type="Gene3D" id="3.40.50.10490">
    <property type="entry name" value="Glucose-6-phosphate isomerase like protein, domain 1"/>
    <property type="match status" value="1"/>
</dbReference>
<dbReference type="Pfam" id="PF01418">
    <property type="entry name" value="HTH_6"/>
    <property type="match status" value="1"/>
</dbReference>
<organism evidence="3 4">
    <name type="scientific">Clostridium tertium</name>
    <dbReference type="NCBI Taxonomy" id="1559"/>
    <lineage>
        <taxon>Bacteria</taxon>
        <taxon>Bacillati</taxon>
        <taxon>Bacillota</taxon>
        <taxon>Clostridia</taxon>
        <taxon>Eubacteriales</taxon>
        <taxon>Clostridiaceae</taxon>
        <taxon>Clostridium</taxon>
    </lineage>
</organism>
<evidence type="ECO:0000313" key="3">
    <source>
        <dbReference type="EMBL" id="MDC4238860.1"/>
    </source>
</evidence>
<dbReference type="EMBL" id="JAMRYU010000001">
    <property type="protein sequence ID" value="MDC4238860.1"/>
    <property type="molecule type" value="Genomic_DNA"/>
</dbReference>
<feature type="domain" description="HTH rpiR-type" evidence="1">
    <location>
        <begin position="4"/>
        <end position="80"/>
    </location>
</feature>
<proteinExistence type="predicted"/>
<dbReference type="PANTHER" id="PTHR30514:SF1">
    <property type="entry name" value="HTH-TYPE TRANSCRIPTIONAL REGULATOR HEXR-RELATED"/>
    <property type="match status" value="1"/>
</dbReference>
<dbReference type="InterPro" id="IPR036388">
    <property type="entry name" value="WH-like_DNA-bd_sf"/>
</dbReference>
<dbReference type="PANTHER" id="PTHR30514">
    <property type="entry name" value="GLUCOKINASE"/>
    <property type="match status" value="1"/>
</dbReference>
<feature type="domain" description="SIS" evidence="2">
    <location>
        <begin position="125"/>
        <end position="261"/>
    </location>
</feature>
<dbReference type="InterPro" id="IPR001347">
    <property type="entry name" value="SIS_dom"/>
</dbReference>
<dbReference type="InterPro" id="IPR046348">
    <property type="entry name" value="SIS_dom_sf"/>
</dbReference>
<evidence type="ECO:0000259" key="2">
    <source>
        <dbReference type="PROSITE" id="PS51464"/>
    </source>
</evidence>
<dbReference type="SUPFAM" id="SSF53697">
    <property type="entry name" value="SIS domain"/>
    <property type="match status" value="1"/>
</dbReference>
<comment type="caution">
    <text evidence="3">The sequence shown here is derived from an EMBL/GenBank/DDBJ whole genome shotgun (WGS) entry which is preliminary data.</text>
</comment>
<name>A0A9X3XGB6_9CLOT</name>
<dbReference type="AlphaFoldDB" id="A0A9X3XGB6"/>
<gene>
    <name evidence="3" type="ORF">NE398_01585</name>
</gene>
<keyword evidence="4" id="KW-1185">Reference proteome</keyword>
<dbReference type="SUPFAM" id="SSF46689">
    <property type="entry name" value="Homeodomain-like"/>
    <property type="match status" value="1"/>
</dbReference>
<dbReference type="InterPro" id="IPR047640">
    <property type="entry name" value="RpiR-like"/>
</dbReference>
<dbReference type="RefSeq" id="WP_008679952.1">
    <property type="nucleotide sequence ID" value="NZ_BAAACM010000002.1"/>
</dbReference>
<dbReference type="GO" id="GO:0003700">
    <property type="term" value="F:DNA-binding transcription factor activity"/>
    <property type="evidence" value="ECO:0007669"/>
    <property type="project" value="InterPro"/>
</dbReference>
<dbReference type="GO" id="GO:0003677">
    <property type="term" value="F:DNA binding"/>
    <property type="evidence" value="ECO:0007669"/>
    <property type="project" value="InterPro"/>
</dbReference>
<accession>A0A9X3XGB6</accession>
<dbReference type="InterPro" id="IPR000281">
    <property type="entry name" value="HTH_RpiR"/>
</dbReference>
<dbReference type="GO" id="GO:0097367">
    <property type="term" value="F:carbohydrate derivative binding"/>
    <property type="evidence" value="ECO:0007669"/>
    <property type="project" value="InterPro"/>
</dbReference>
<dbReference type="GO" id="GO:1901135">
    <property type="term" value="P:carbohydrate derivative metabolic process"/>
    <property type="evidence" value="ECO:0007669"/>
    <property type="project" value="InterPro"/>
</dbReference>
<protein>
    <submittedName>
        <fullName evidence="3">MurR/RpiR family transcriptional regulator</fullName>
    </submittedName>
</protein>
<dbReference type="Proteomes" id="UP001141183">
    <property type="component" value="Unassembled WGS sequence"/>
</dbReference>
<reference evidence="3" key="1">
    <citation type="submission" date="2022-05" db="EMBL/GenBank/DDBJ databases">
        <title>Draft genome sequence of Clostridium tertium strain CP3 isolated from Peru.</title>
        <authorList>
            <person name="Hurtado R."/>
            <person name="Lima L."/>
            <person name="Sousa T."/>
            <person name="Jaiswal A.K."/>
            <person name="Tiwari S."/>
            <person name="Maturrano L."/>
            <person name="Brenig B."/>
            <person name="Azevedo V."/>
        </authorList>
    </citation>
    <scope>NUCLEOTIDE SEQUENCE</scope>
    <source>
        <strain evidence="3">CP3</strain>
    </source>
</reference>
<dbReference type="Gene3D" id="1.10.10.10">
    <property type="entry name" value="Winged helix-like DNA-binding domain superfamily/Winged helix DNA-binding domain"/>
    <property type="match status" value="1"/>
</dbReference>
<dbReference type="PROSITE" id="PS51464">
    <property type="entry name" value="SIS"/>
    <property type="match status" value="1"/>
</dbReference>
<evidence type="ECO:0000259" key="1">
    <source>
        <dbReference type="PROSITE" id="PS51071"/>
    </source>
</evidence>
<dbReference type="InterPro" id="IPR009057">
    <property type="entry name" value="Homeodomain-like_sf"/>
</dbReference>